<keyword evidence="3" id="KW-1185">Reference proteome</keyword>
<dbReference type="HOGENOM" id="CLU_1641375_0_0_0"/>
<dbReference type="RefSeq" id="WP_013579598.1">
    <property type="nucleotide sequence ID" value="NC_015064.1"/>
</dbReference>
<dbReference type="InterPro" id="IPR034660">
    <property type="entry name" value="DinB/YfiT-like"/>
</dbReference>
<evidence type="ECO:0000259" key="1">
    <source>
        <dbReference type="Pfam" id="PF12867"/>
    </source>
</evidence>
<protein>
    <recommendedName>
        <fullName evidence="1">DinB-like domain-containing protein</fullName>
    </recommendedName>
</protein>
<dbReference type="EMBL" id="CP002480">
    <property type="protein sequence ID" value="ADW68275.1"/>
    <property type="molecule type" value="Genomic_DNA"/>
</dbReference>
<dbReference type="SUPFAM" id="SSF109854">
    <property type="entry name" value="DinB/YfiT-like putative metalloenzymes"/>
    <property type="match status" value="1"/>
</dbReference>
<dbReference type="KEGG" id="acm:AciX9_1212"/>
<dbReference type="Pfam" id="PF12867">
    <property type="entry name" value="DinB_2"/>
    <property type="match status" value="1"/>
</dbReference>
<organism evidence="3">
    <name type="scientific">Granulicella tundricola (strain ATCC BAA-1859 / DSM 23138 / MP5ACTX9)</name>
    <dbReference type="NCBI Taxonomy" id="1198114"/>
    <lineage>
        <taxon>Bacteria</taxon>
        <taxon>Pseudomonadati</taxon>
        <taxon>Acidobacteriota</taxon>
        <taxon>Terriglobia</taxon>
        <taxon>Terriglobales</taxon>
        <taxon>Acidobacteriaceae</taxon>
        <taxon>Granulicella</taxon>
    </lineage>
</organism>
<dbReference type="OrthoDB" id="116305at2"/>
<dbReference type="PaxDb" id="1198114-AciX9_1212"/>
<feature type="domain" description="DinB-like" evidence="1">
    <location>
        <begin position="14"/>
        <end position="155"/>
    </location>
</feature>
<proteinExistence type="predicted"/>
<dbReference type="Gene3D" id="1.20.120.450">
    <property type="entry name" value="dinb family like domain"/>
    <property type="match status" value="1"/>
</dbReference>
<dbReference type="InterPro" id="IPR024775">
    <property type="entry name" value="DinB-like"/>
</dbReference>
<reference evidence="3" key="1">
    <citation type="submission" date="2011-01" db="EMBL/GenBank/DDBJ databases">
        <title>Complete sequence of chromosome of Acidobacterium sp. MP5ACTX9.</title>
        <authorList>
            <consortium name="US DOE Joint Genome Institute"/>
            <person name="Lucas S."/>
            <person name="Copeland A."/>
            <person name="Lapidus A."/>
            <person name="Cheng J.-F."/>
            <person name="Goodwin L."/>
            <person name="Pitluck S."/>
            <person name="Teshima H."/>
            <person name="Detter J.C."/>
            <person name="Han C."/>
            <person name="Tapia R."/>
            <person name="Land M."/>
            <person name="Hauser L."/>
            <person name="Kyrpides N."/>
            <person name="Ivanova N."/>
            <person name="Ovchinnikova G."/>
            <person name="Pagani I."/>
            <person name="Rawat S.R."/>
            <person name="Mannisto M."/>
            <person name="Haggblom M.M."/>
            <person name="Woyke T."/>
        </authorList>
    </citation>
    <scope>NUCLEOTIDE SEQUENCE [LARGE SCALE GENOMIC DNA]</scope>
    <source>
        <strain evidence="3">MP5ACTX9</strain>
    </source>
</reference>
<dbReference type="eggNOG" id="COG2318">
    <property type="taxonomic scope" value="Bacteria"/>
</dbReference>
<name>E8X4E8_GRATM</name>
<dbReference type="Proteomes" id="UP000000343">
    <property type="component" value="Chromosome"/>
</dbReference>
<gene>
    <name evidence="2" type="ordered locus">AciX9_1212</name>
</gene>
<evidence type="ECO:0000313" key="2">
    <source>
        <dbReference type="EMBL" id="ADW68275.1"/>
    </source>
</evidence>
<sequence>MTPEASFTDAALRQWKQQADRTAKILHALSDEQLQQPVAPGKNRLSYLFGHLLAINDAMLPLLGLGARQHPELDAIYLAAPDRTQPQTLAAAELKQQWDQNAEALWTAFNTLTPAQWLERHTAVSEEDFAREPHRNRFAILLGRTAHLAYHAGQIKLV</sequence>
<evidence type="ECO:0000313" key="3">
    <source>
        <dbReference type="Proteomes" id="UP000000343"/>
    </source>
</evidence>
<dbReference type="AlphaFoldDB" id="E8X4E8"/>
<accession>E8X4E8</accession>